<dbReference type="SUPFAM" id="SSF53098">
    <property type="entry name" value="Ribonuclease H-like"/>
    <property type="match status" value="1"/>
</dbReference>
<feature type="domain" description="Transposase IS4-like" evidence="1">
    <location>
        <begin position="22"/>
        <end position="208"/>
    </location>
</feature>
<evidence type="ECO:0000313" key="3">
    <source>
        <dbReference type="Proteomes" id="UP000306324"/>
    </source>
</evidence>
<dbReference type="Pfam" id="PF01609">
    <property type="entry name" value="DDE_Tnp_1"/>
    <property type="match status" value="1"/>
</dbReference>
<name>A0A5S4EHJ7_9PROT</name>
<evidence type="ECO:0000313" key="2">
    <source>
        <dbReference type="EMBL" id="TMQ74645.1"/>
    </source>
</evidence>
<reference evidence="2 3" key="1">
    <citation type="submission" date="2019-04" db="EMBL/GenBank/DDBJ databases">
        <title>A novel phosphate-accumulating bacterium identified in bioreactor for phosphate removal from wastewater.</title>
        <authorList>
            <person name="Kotlyarov R.Y."/>
            <person name="Beletsky A.V."/>
            <person name="Kallistova A.Y."/>
            <person name="Dorofeev A.G."/>
            <person name="Nikolaev Y.Y."/>
            <person name="Pimenov N.V."/>
            <person name="Ravin N.V."/>
            <person name="Mardanov A.V."/>
        </authorList>
    </citation>
    <scope>NUCLEOTIDE SEQUENCE [LARGE SCALE GENOMIC DNA]</scope>
    <source>
        <strain evidence="2 3">Bin19</strain>
    </source>
</reference>
<gene>
    <name evidence="2" type="ORF">ACCUM_3690</name>
</gene>
<dbReference type="AlphaFoldDB" id="A0A5S4EHJ7"/>
<organism evidence="2 3">
    <name type="scientific">Candidatus Accumulibacter phosphatis</name>
    <dbReference type="NCBI Taxonomy" id="327160"/>
    <lineage>
        <taxon>Bacteria</taxon>
        <taxon>Pseudomonadati</taxon>
        <taxon>Pseudomonadota</taxon>
        <taxon>Betaproteobacteria</taxon>
        <taxon>Candidatus Accumulibacter</taxon>
    </lineage>
</organism>
<accession>A0A5S4EHJ7</accession>
<sequence>MGGQTILLSMDQTDWGDRFAVLMISVRCGDRSLPLGWRIETGEANIGFAGQQVLLERVRAWLPEGAAVRLLADRFYPSAALFDWLIAAGWQYWLRLKGNLLVDIGGAGIHTTGDLAAGMRERYEAKAHLFDVSIPTAIGVLHESGHPEPWIIAMDCPPNRAAVLDYGARWAIEPMFSGFKSRGFRLEDTKIEAPKRLDGMILIMAVAMYWCVQAGQDDARCNPTATEKKAREQPDPNHWSVRKAYRSALSWFKRGLRLLLRRAASALPLPKFFLGMET</sequence>
<proteinExistence type="predicted"/>
<dbReference type="GO" id="GO:0003677">
    <property type="term" value="F:DNA binding"/>
    <property type="evidence" value="ECO:0007669"/>
    <property type="project" value="InterPro"/>
</dbReference>
<dbReference type="Proteomes" id="UP000306324">
    <property type="component" value="Unassembled WGS sequence"/>
</dbReference>
<dbReference type="InterPro" id="IPR012337">
    <property type="entry name" value="RNaseH-like_sf"/>
</dbReference>
<comment type="caution">
    <text evidence="2">The sequence shown here is derived from an EMBL/GenBank/DDBJ whole genome shotgun (WGS) entry which is preliminary data.</text>
</comment>
<dbReference type="EMBL" id="SWAD01000171">
    <property type="protein sequence ID" value="TMQ74645.1"/>
    <property type="molecule type" value="Genomic_DNA"/>
</dbReference>
<evidence type="ECO:0000259" key="1">
    <source>
        <dbReference type="Pfam" id="PF01609"/>
    </source>
</evidence>
<dbReference type="GO" id="GO:0004803">
    <property type="term" value="F:transposase activity"/>
    <property type="evidence" value="ECO:0007669"/>
    <property type="project" value="InterPro"/>
</dbReference>
<keyword evidence="3" id="KW-1185">Reference proteome</keyword>
<dbReference type="GO" id="GO:0006313">
    <property type="term" value="P:DNA transposition"/>
    <property type="evidence" value="ECO:0007669"/>
    <property type="project" value="InterPro"/>
</dbReference>
<dbReference type="InterPro" id="IPR002559">
    <property type="entry name" value="Transposase_11"/>
</dbReference>
<protein>
    <submittedName>
        <fullName evidence="2">Transposase</fullName>
    </submittedName>
</protein>